<dbReference type="Gene3D" id="3.90.79.10">
    <property type="entry name" value="Nucleoside Triphosphate Pyrophosphohydrolase"/>
    <property type="match status" value="1"/>
</dbReference>
<name>A0A0G0VG08_9BACT</name>
<accession>A0A0G0VG08</accession>
<evidence type="ECO:0000313" key="5">
    <source>
        <dbReference type="Proteomes" id="UP000033930"/>
    </source>
</evidence>
<comment type="caution">
    <text evidence="4">The sequence shown here is derived from an EMBL/GenBank/DDBJ whole genome shotgun (WGS) entry which is preliminary data.</text>
</comment>
<sequence>MSLERWKKVSQETVAQSKWSSYEHAVFDLQNGNQADYYFLKVPDSVVIIGIDEEGSMPMVKQYRCLSDEFTLEFPNGGVGEGQTLEQAAAEEFAQEAQMKASTMEKIGFFHPSNGRVQETVWVFVAYGLATTFARKDPTEEFEQLSCTAEMFEDMVAGGEITDGSMLAGWQLAKPRVLEIIEQGLHLK</sequence>
<proteinExistence type="predicted"/>
<reference evidence="4 5" key="1">
    <citation type="journal article" date="2015" name="Nature">
        <title>rRNA introns, odd ribosomes, and small enigmatic genomes across a large radiation of phyla.</title>
        <authorList>
            <person name="Brown C.T."/>
            <person name="Hug L.A."/>
            <person name="Thomas B.C."/>
            <person name="Sharon I."/>
            <person name="Castelle C.J."/>
            <person name="Singh A."/>
            <person name="Wilkins M.J."/>
            <person name="Williams K.H."/>
            <person name="Banfield J.F."/>
        </authorList>
    </citation>
    <scope>NUCLEOTIDE SEQUENCE [LARGE SCALE GENOMIC DNA]</scope>
</reference>
<dbReference type="PANTHER" id="PTHR11839">
    <property type="entry name" value="UDP/ADP-SUGAR PYROPHOSPHATASE"/>
    <property type="match status" value="1"/>
</dbReference>
<dbReference type="InterPro" id="IPR000086">
    <property type="entry name" value="NUDIX_hydrolase_dom"/>
</dbReference>
<evidence type="ECO:0000256" key="2">
    <source>
        <dbReference type="ARBA" id="ARBA00022801"/>
    </source>
</evidence>
<evidence type="ECO:0000256" key="1">
    <source>
        <dbReference type="ARBA" id="ARBA00001946"/>
    </source>
</evidence>
<dbReference type="AlphaFoldDB" id="A0A0G0VG08"/>
<dbReference type="GO" id="GO:0016787">
    <property type="term" value="F:hydrolase activity"/>
    <property type="evidence" value="ECO:0007669"/>
    <property type="project" value="UniProtKB-KW"/>
</dbReference>
<comment type="cofactor">
    <cofactor evidence="1">
        <name>Mg(2+)</name>
        <dbReference type="ChEBI" id="CHEBI:18420"/>
    </cofactor>
</comment>
<gene>
    <name evidence="4" type="ORF">UU50_C0003G0043</name>
</gene>
<feature type="domain" description="Nudix hydrolase" evidence="3">
    <location>
        <begin position="44"/>
        <end position="148"/>
    </location>
</feature>
<organism evidence="4 5">
    <name type="scientific">Candidatus Uhrbacteria bacterium GW2011_GWC1_41_20</name>
    <dbReference type="NCBI Taxonomy" id="1618983"/>
    <lineage>
        <taxon>Bacteria</taxon>
        <taxon>Candidatus Uhriibacteriota</taxon>
    </lineage>
</organism>
<dbReference type="SUPFAM" id="SSF55811">
    <property type="entry name" value="Nudix"/>
    <property type="match status" value="1"/>
</dbReference>
<protein>
    <recommendedName>
        <fullName evidence="3">Nudix hydrolase domain-containing protein</fullName>
    </recommendedName>
</protein>
<evidence type="ECO:0000259" key="3">
    <source>
        <dbReference type="Pfam" id="PF00293"/>
    </source>
</evidence>
<dbReference type="Pfam" id="PF00293">
    <property type="entry name" value="NUDIX"/>
    <property type="match status" value="1"/>
</dbReference>
<dbReference type="EMBL" id="LCAW01000003">
    <property type="protein sequence ID" value="KKR99738.1"/>
    <property type="molecule type" value="Genomic_DNA"/>
</dbReference>
<keyword evidence="2" id="KW-0378">Hydrolase</keyword>
<dbReference type="GO" id="GO:0006753">
    <property type="term" value="P:nucleoside phosphate metabolic process"/>
    <property type="evidence" value="ECO:0007669"/>
    <property type="project" value="TreeGrafter"/>
</dbReference>
<dbReference type="PANTHER" id="PTHR11839:SF18">
    <property type="entry name" value="NUDIX HYDROLASE DOMAIN-CONTAINING PROTEIN"/>
    <property type="match status" value="1"/>
</dbReference>
<dbReference type="InterPro" id="IPR015797">
    <property type="entry name" value="NUDIX_hydrolase-like_dom_sf"/>
</dbReference>
<dbReference type="Proteomes" id="UP000033930">
    <property type="component" value="Unassembled WGS sequence"/>
</dbReference>
<evidence type="ECO:0000313" key="4">
    <source>
        <dbReference type="EMBL" id="KKR99738.1"/>
    </source>
</evidence>
<dbReference type="GO" id="GO:0019693">
    <property type="term" value="P:ribose phosphate metabolic process"/>
    <property type="evidence" value="ECO:0007669"/>
    <property type="project" value="TreeGrafter"/>
</dbReference>